<keyword evidence="2" id="KW-0732">Signal</keyword>
<dbReference type="PANTHER" id="PTHR28022">
    <property type="entry name" value="GPI MANNOSYLTRANSFERASE 2 SUBUNIT PGA1"/>
    <property type="match status" value="1"/>
</dbReference>
<dbReference type="Pfam" id="PF10333">
    <property type="entry name" value="Pga1"/>
    <property type="match status" value="1"/>
</dbReference>
<dbReference type="InterPro" id="IPR019433">
    <property type="entry name" value="GPI_ManTrfase_II_coact_Pga1"/>
</dbReference>
<feature type="transmembrane region" description="Helical" evidence="1">
    <location>
        <begin position="211"/>
        <end position="233"/>
    </location>
</feature>
<dbReference type="GO" id="GO:0005789">
    <property type="term" value="C:endoplasmic reticulum membrane"/>
    <property type="evidence" value="ECO:0007669"/>
    <property type="project" value="TreeGrafter"/>
</dbReference>
<evidence type="ECO:0000313" key="4">
    <source>
        <dbReference type="Proteomes" id="UP000624244"/>
    </source>
</evidence>
<protein>
    <submittedName>
        <fullName evidence="3">Uncharacterized protein</fullName>
    </submittedName>
</protein>
<feature type="signal peptide" evidence="2">
    <location>
        <begin position="1"/>
        <end position="20"/>
    </location>
</feature>
<keyword evidence="1" id="KW-1133">Transmembrane helix</keyword>
<dbReference type="AlphaFoldDB" id="A0A8H5ZCN5"/>
<sequence length="247" mass="27494">MRLVARLLLCTVTLAWTVNANVEKTIFLGPHAAAFSNALPSIDTLVSSALSPASSILSTRIPVEFPTESAPRGLESWYLVRRLDHGRRYEVRVCWPATQPTDFWLDTYTLDHVLNTPDLKASLVHYSQQNQLDDHKDTGAADFNAHESALLLRLHAAASYYSTNRTLMLHPHPVDVDISTLSFNAYTLSGLTCVVLDPFLLNVFPQSLVPVAIYITLVAVFAYLLSGYIYRWLLSIAAELPSKPHTD</sequence>
<dbReference type="Proteomes" id="UP000624244">
    <property type="component" value="Unassembled WGS sequence"/>
</dbReference>
<dbReference type="GO" id="GO:0000030">
    <property type="term" value="F:mannosyltransferase activity"/>
    <property type="evidence" value="ECO:0007669"/>
    <property type="project" value="TreeGrafter"/>
</dbReference>
<evidence type="ECO:0000256" key="1">
    <source>
        <dbReference type="SAM" id="Phobius"/>
    </source>
</evidence>
<dbReference type="EMBL" id="WNKQ01000012">
    <property type="protein sequence ID" value="KAF5847811.1"/>
    <property type="molecule type" value="Genomic_DNA"/>
</dbReference>
<evidence type="ECO:0000313" key="3">
    <source>
        <dbReference type="EMBL" id="KAF5847811.1"/>
    </source>
</evidence>
<comment type="caution">
    <text evidence="3">The sequence shown here is derived from an EMBL/GenBank/DDBJ whole genome shotgun (WGS) entry which is preliminary data.</text>
</comment>
<name>A0A8H5ZCN5_COCSA</name>
<dbReference type="GO" id="GO:0006506">
    <property type="term" value="P:GPI anchor biosynthetic process"/>
    <property type="evidence" value="ECO:0007669"/>
    <property type="project" value="TreeGrafter"/>
</dbReference>
<dbReference type="PANTHER" id="PTHR28022:SF1">
    <property type="entry name" value="GPI MANNOSYLTRANSFERASE 2 SUBUNIT PGA1"/>
    <property type="match status" value="1"/>
</dbReference>
<keyword evidence="1" id="KW-0472">Membrane</keyword>
<dbReference type="GO" id="GO:0031501">
    <property type="term" value="C:mannosyltransferase complex"/>
    <property type="evidence" value="ECO:0007669"/>
    <property type="project" value="TreeGrafter"/>
</dbReference>
<reference evidence="3" key="1">
    <citation type="submission" date="2019-11" db="EMBL/GenBank/DDBJ databases">
        <title>Bipolaris sorokiniana Genome sequencing.</title>
        <authorList>
            <person name="Wang H."/>
        </authorList>
    </citation>
    <scope>NUCLEOTIDE SEQUENCE</scope>
</reference>
<evidence type="ECO:0000256" key="2">
    <source>
        <dbReference type="SAM" id="SignalP"/>
    </source>
</evidence>
<accession>A0A8H5ZCN5</accession>
<feature type="chain" id="PRO_5034288596" evidence="2">
    <location>
        <begin position="21"/>
        <end position="247"/>
    </location>
</feature>
<proteinExistence type="predicted"/>
<gene>
    <name evidence="3" type="ORF">GGP41_009067</name>
</gene>
<keyword evidence="1" id="KW-0812">Transmembrane</keyword>
<organism evidence="3 4">
    <name type="scientific">Cochliobolus sativus</name>
    <name type="common">Common root rot and spot blotch fungus</name>
    <name type="synonym">Bipolaris sorokiniana</name>
    <dbReference type="NCBI Taxonomy" id="45130"/>
    <lineage>
        <taxon>Eukaryota</taxon>
        <taxon>Fungi</taxon>
        <taxon>Dikarya</taxon>
        <taxon>Ascomycota</taxon>
        <taxon>Pezizomycotina</taxon>
        <taxon>Dothideomycetes</taxon>
        <taxon>Pleosporomycetidae</taxon>
        <taxon>Pleosporales</taxon>
        <taxon>Pleosporineae</taxon>
        <taxon>Pleosporaceae</taxon>
        <taxon>Bipolaris</taxon>
    </lineage>
</organism>